<sequence length="54" mass="6344">MRSFTRCNRRIDGADTDEMIDTGEAYQYIIDAFIEIEAKMYQETLEKLGIFLAF</sequence>
<organism evidence="1 2">
    <name type="scientific">Lentibacillus salinarum</name>
    <dbReference type="NCBI Taxonomy" id="446820"/>
    <lineage>
        <taxon>Bacteria</taxon>
        <taxon>Bacillati</taxon>
        <taxon>Bacillota</taxon>
        <taxon>Bacilli</taxon>
        <taxon>Bacillales</taxon>
        <taxon>Bacillaceae</taxon>
        <taxon>Lentibacillus</taxon>
    </lineage>
</organism>
<dbReference type="Proteomes" id="UP001597178">
    <property type="component" value="Unassembled WGS sequence"/>
</dbReference>
<evidence type="ECO:0000313" key="2">
    <source>
        <dbReference type="Proteomes" id="UP001597178"/>
    </source>
</evidence>
<accession>A0ABW3ZTV6</accession>
<protein>
    <submittedName>
        <fullName evidence="1">Uncharacterized protein</fullName>
    </submittedName>
</protein>
<name>A0ABW3ZTV6_9BACI</name>
<gene>
    <name evidence="1" type="ORF">ACFQ4A_08935</name>
</gene>
<proteinExistence type="predicted"/>
<reference evidence="2" key="1">
    <citation type="journal article" date="2019" name="Int. J. Syst. Evol. Microbiol.">
        <title>The Global Catalogue of Microorganisms (GCM) 10K type strain sequencing project: providing services to taxonomists for standard genome sequencing and annotation.</title>
        <authorList>
            <consortium name="The Broad Institute Genomics Platform"/>
            <consortium name="The Broad Institute Genome Sequencing Center for Infectious Disease"/>
            <person name="Wu L."/>
            <person name="Ma J."/>
        </authorList>
    </citation>
    <scope>NUCLEOTIDE SEQUENCE [LARGE SCALE GENOMIC DNA]</scope>
    <source>
        <strain evidence="2">CCUG 54822</strain>
    </source>
</reference>
<comment type="caution">
    <text evidence="1">The sequence shown here is derived from an EMBL/GenBank/DDBJ whole genome shotgun (WGS) entry which is preliminary data.</text>
</comment>
<dbReference type="EMBL" id="JBHTNH010000019">
    <property type="protein sequence ID" value="MFD1361777.1"/>
    <property type="molecule type" value="Genomic_DNA"/>
</dbReference>
<evidence type="ECO:0000313" key="1">
    <source>
        <dbReference type="EMBL" id="MFD1361777.1"/>
    </source>
</evidence>
<dbReference type="RefSeq" id="WP_382399671.1">
    <property type="nucleotide sequence ID" value="NZ_JBHTNH010000019.1"/>
</dbReference>
<keyword evidence="2" id="KW-1185">Reference proteome</keyword>